<protein>
    <submittedName>
        <fullName evidence="2">NADH:ubiquinone oxidoreductase subunit V3</fullName>
    </submittedName>
</protein>
<gene>
    <name evidence="2" type="primary">ndufv3</name>
</gene>
<dbReference type="InParanoid" id="A0A665W0M8"/>
<reference evidence="2" key="3">
    <citation type="submission" date="2025-09" db="UniProtKB">
        <authorList>
            <consortium name="Ensembl"/>
        </authorList>
    </citation>
    <scope>IDENTIFICATION</scope>
</reference>
<feature type="compositionally biased region" description="Acidic residues" evidence="1">
    <location>
        <begin position="180"/>
        <end position="194"/>
    </location>
</feature>
<name>A0A665W0M8_ECHNA</name>
<dbReference type="GO" id="GO:0042775">
    <property type="term" value="P:mitochondrial ATP synthesis coupled electron transport"/>
    <property type="evidence" value="ECO:0007669"/>
    <property type="project" value="TreeGrafter"/>
</dbReference>
<sequence length="448" mass="47256">MHSFRPDYITENTTMATSFLRLGRLGSVKHLQVECWDILRCSAAPLCTQAEGSPKEMNTASKTEVPGDRAALLAYKTAVTFPVRFILPHSVGANEPVNTAQTDAAALPVALAWEAAGVPDVAWVIADTPPPAGDGAAPVCLVSSTSEATRSENTFPPAIASFEPGSPVADGVSSSSSSDSDLDSGSDSDSEDDKSEVKTETKTLATEVSECPVKEEAEFFKFTSEPKKETESKKEGQLGNKVEILTVSTEEFEDFVPEICAKDYPEVISTCSTVSGKAALKPAPEVIEEFSSPAPSVEDQTKITIPEKLTIDVAVEATEPPPAKALGGAAAAAEVAAKAIGDETIPAGLVAEAAEVAANGPLPLQCAEMLVDPAPCIGEVAGEELQGEAPMEPLEDPAAVQSDEPFDSSTYKNYQHHNYTPYTFADLDVEMAKFRLPQPSSGRPSPRH</sequence>
<feature type="region of interest" description="Disordered" evidence="1">
    <location>
        <begin position="389"/>
        <end position="413"/>
    </location>
</feature>
<reference evidence="2" key="2">
    <citation type="submission" date="2025-08" db="UniProtKB">
        <authorList>
            <consortium name="Ensembl"/>
        </authorList>
    </citation>
    <scope>IDENTIFICATION</scope>
</reference>
<keyword evidence="3" id="KW-1185">Reference proteome</keyword>
<dbReference type="InterPro" id="IPR026193">
    <property type="entry name" value="NDUFV3"/>
</dbReference>
<dbReference type="AlphaFoldDB" id="A0A665W0M8"/>
<dbReference type="Proteomes" id="UP000472264">
    <property type="component" value="Chromosome 21"/>
</dbReference>
<proteinExistence type="predicted"/>
<dbReference type="OMA" id="NEAQNEY"/>
<evidence type="ECO:0000313" key="3">
    <source>
        <dbReference type="Proteomes" id="UP000472264"/>
    </source>
</evidence>
<dbReference type="GO" id="GO:0005739">
    <property type="term" value="C:mitochondrion"/>
    <property type="evidence" value="ECO:0007669"/>
    <property type="project" value="InterPro"/>
</dbReference>
<evidence type="ECO:0000313" key="2">
    <source>
        <dbReference type="Ensembl" id="ENSENLP00000037312.1"/>
    </source>
</evidence>
<accession>A0A665W0M8</accession>
<dbReference type="Ensembl" id="ENSENLT00000038315.1">
    <property type="protein sequence ID" value="ENSENLP00000037312.1"/>
    <property type="gene ID" value="ENSENLG00000016177.1"/>
</dbReference>
<evidence type="ECO:0000256" key="1">
    <source>
        <dbReference type="SAM" id="MobiDB-lite"/>
    </source>
</evidence>
<reference evidence="2" key="1">
    <citation type="submission" date="2021-04" db="EMBL/GenBank/DDBJ databases">
        <authorList>
            <consortium name="Wellcome Sanger Institute Data Sharing"/>
        </authorList>
    </citation>
    <scope>NUCLEOTIDE SEQUENCE [LARGE SCALE GENOMIC DNA]</scope>
</reference>
<feature type="region of interest" description="Disordered" evidence="1">
    <location>
        <begin position="151"/>
        <end position="209"/>
    </location>
</feature>
<dbReference type="PANTHER" id="PTHR17117">
    <property type="entry name" value="NADH-UBIQUINONE OXIDOREDUCTASE"/>
    <property type="match status" value="1"/>
</dbReference>
<dbReference type="PANTHER" id="PTHR17117:SF3">
    <property type="entry name" value="NADH DEHYDROGENASE [UBIQUINONE] FLAVOPROTEIN 3, MITOCHONDRIAL"/>
    <property type="match status" value="1"/>
</dbReference>
<organism evidence="2 3">
    <name type="scientific">Echeneis naucrates</name>
    <name type="common">Live sharksucker</name>
    <dbReference type="NCBI Taxonomy" id="173247"/>
    <lineage>
        <taxon>Eukaryota</taxon>
        <taxon>Metazoa</taxon>
        <taxon>Chordata</taxon>
        <taxon>Craniata</taxon>
        <taxon>Vertebrata</taxon>
        <taxon>Euteleostomi</taxon>
        <taxon>Actinopterygii</taxon>
        <taxon>Neopterygii</taxon>
        <taxon>Teleostei</taxon>
        <taxon>Neoteleostei</taxon>
        <taxon>Acanthomorphata</taxon>
        <taxon>Carangaria</taxon>
        <taxon>Carangiformes</taxon>
        <taxon>Echeneidae</taxon>
        <taxon>Echeneis</taxon>
    </lineage>
</organism>
<feature type="compositionally biased region" description="Low complexity" evidence="1">
    <location>
        <begin position="170"/>
        <end position="179"/>
    </location>
</feature>
<dbReference type="GO" id="GO:0045271">
    <property type="term" value="C:respiratory chain complex I"/>
    <property type="evidence" value="ECO:0007669"/>
    <property type="project" value="InterPro"/>
</dbReference>
<dbReference type="Pfam" id="PF15880">
    <property type="entry name" value="NDUFV3"/>
    <property type="match status" value="1"/>
</dbReference>